<feature type="transmembrane region" description="Helical" evidence="2">
    <location>
        <begin position="403"/>
        <end position="422"/>
    </location>
</feature>
<keyword evidence="2" id="KW-0812">Transmembrane</keyword>
<organism evidence="3 4">
    <name type="scientific">Porphyra umbilicalis</name>
    <name type="common">Purple laver</name>
    <name type="synonym">Red alga</name>
    <dbReference type="NCBI Taxonomy" id="2786"/>
    <lineage>
        <taxon>Eukaryota</taxon>
        <taxon>Rhodophyta</taxon>
        <taxon>Bangiophyceae</taxon>
        <taxon>Bangiales</taxon>
        <taxon>Bangiaceae</taxon>
        <taxon>Porphyra</taxon>
    </lineage>
</organism>
<evidence type="ECO:0000256" key="1">
    <source>
        <dbReference type="SAM" id="MobiDB-lite"/>
    </source>
</evidence>
<feature type="region of interest" description="Disordered" evidence="1">
    <location>
        <begin position="203"/>
        <end position="246"/>
    </location>
</feature>
<keyword evidence="2" id="KW-1133">Transmembrane helix</keyword>
<feature type="transmembrane region" description="Helical" evidence="2">
    <location>
        <begin position="317"/>
        <end position="339"/>
    </location>
</feature>
<dbReference type="EMBL" id="KV918991">
    <property type="protein sequence ID" value="OSX73529.1"/>
    <property type="molecule type" value="Genomic_DNA"/>
</dbReference>
<protein>
    <submittedName>
        <fullName evidence="3">Uncharacterized protein</fullName>
    </submittedName>
</protein>
<reference evidence="3 4" key="1">
    <citation type="submission" date="2017-03" db="EMBL/GenBank/DDBJ databases">
        <title>WGS assembly of Porphyra umbilicalis.</title>
        <authorList>
            <person name="Brawley S.H."/>
            <person name="Blouin N.A."/>
            <person name="Ficko-Blean E."/>
            <person name="Wheeler G.L."/>
            <person name="Lohr M."/>
            <person name="Goodson H.V."/>
            <person name="Jenkins J.W."/>
            <person name="Blaby-Haas C.E."/>
            <person name="Helliwell K.E."/>
            <person name="Chan C."/>
            <person name="Marriage T."/>
            <person name="Bhattacharya D."/>
            <person name="Klein A.S."/>
            <person name="Badis Y."/>
            <person name="Brodie J."/>
            <person name="Cao Y."/>
            <person name="Collen J."/>
            <person name="Dittami S.M."/>
            <person name="Gachon C.M."/>
            <person name="Green B.R."/>
            <person name="Karpowicz S."/>
            <person name="Kim J.W."/>
            <person name="Kudahl U."/>
            <person name="Lin S."/>
            <person name="Michel G."/>
            <person name="Mittag M."/>
            <person name="Olson B.J."/>
            <person name="Pangilinan J."/>
            <person name="Peng Y."/>
            <person name="Qiu H."/>
            <person name="Shu S."/>
            <person name="Singer J.T."/>
            <person name="Smith A.G."/>
            <person name="Sprecher B.N."/>
            <person name="Wagner V."/>
            <person name="Wang W."/>
            <person name="Wang Z.-Y."/>
            <person name="Yan J."/>
            <person name="Yarish C."/>
            <person name="Zoeuner-Riek S."/>
            <person name="Zhuang Y."/>
            <person name="Zou Y."/>
            <person name="Lindquist E.A."/>
            <person name="Grimwood J."/>
            <person name="Barry K."/>
            <person name="Rokhsar D.S."/>
            <person name="Schmutz J."/>
            <person name="Stiller J.W."/>
            <person name="Grossman A.R."/>
            <person name="Prochnik S.E."/>
        </authorList>
    </citation>
    <scope>NUCLEOTIDE SEQUENCE [LARGE SCALE GENOMIC DNA]</scope>
    <source>
        <strain evidence="3">4086291</strain>
    </source>
</reference>
<dbReference type="AlphaFoldDB" id="A0A1X6NY24"/>
<keyword evidence="4" id="KW-1185">Reference proteome</keyword>
<feature type="region of interest" description="Disordered" evidence="1">
    <location>
        <begin position="15"/>
        <end position="106"/>
    </location>
</feature>
<accession>A0A1X6NY24</accession>
<feature type="transmembrane region" description="Helical" evidence="2">
    <location>
        <begin position="429"/>
        <end position="448"/>
    </location>
</feature>
<evidence type="ECO:0000313" key="4">
    <source>
        <dbReference type="Proteomes" id="UP000218209"/>
    </source>
</evidence>
<feature type="transmembrane region" description="Helical" evidence="2">
    <location>
        <begin position="345"/>
        <end position="366"/>
    </location>
</feature>
<feature type="transmembrane region" description="Helical" evidence="2">
    <location>
        <begin position="378"/>
        <end position="397"/>
    </location>
</feature>
<name>A0A1X6NY24_PORUM</name>
<feature type="compositionally biased region" description="Low complexity" evidence="1">
    <location>
        <begin position="37"/>
        <end position="60"/>
    </location>
</feature>
<sequence>MTTLAPVGAFVPAAGGCGGGLCPHPHPPRTDGRLSRRAPPLADDPPSAAARGRAAARAWAAPPPPPRGPVGARPAADGVAHGGTPPPPPPPPHRWRRAAVAPPPRPPADDVALAVGVLVCVALTAVLGAAGGRLAGVPLRLARDAPFDYPWRLRGRPGGWVDGAAAAAAGGARRWSAWALYAAHQVAHWRLIGATRAARGRQREGGAAAAAAVPPPPVEAGAPDGRRRGRGQRRRRGSPPPHTLGWPQRATLALHAAAAAARVAHTHLLSYDGLASDVPEVTSLAAVALLLVWVWVLEAPRRGVAGGARPRPLTAPALRSTAVATHGYYFSFATVYTLWYHPAAATAAHLSGFFYVFLLLLQGGLAGTAAHGRRGWTGVLEGGVAVHALITAATVGGGRLVPLFGWGLATSFMAVHLHGLGLPRWVRGGVVAAYGVLAAVAVAVGWGGPAAGTLSPSPRCSTRGWAA</sequence>
<dbReference type="Proteomes" id="UP000218209">
    <property type="component" value="Unassembled WGS sequence"/>
</dbReference>
<evidence type="ECO:0000313" key="3">
    <source>
        <dbReference type="EMBL" id="OSX73529.1"/>
    </source>
</evidence>
<feature type="compositionally biased region" description="Low complexity" evidence="1">
    <location>
        <begin position="69"/>
        <end position="79"/>
    </location>
</feature>
<feature type="transmembrane region" description="Helical" evidence="2">
    <location>
        <begin position="278"/>
        <end position="297"/>
    </location>
</feature>
<proteinExistence type="predicted"/>
<keyword evidence="2" id="KW-0472">Membrane</keyword>
<feature type="compositionally biased region" description="Basic residues" evidence="1">
    <location>
        <begin position="227"/>
        <end position="237"/>
    </location>
</feature>
<gene>
    <name evidence="3" type="ORF">BU14_0340s0013</name>
</gene>
<dbReference type="OrthoDB" id="9986409at2759"/>
<evidence type="ECO:0000256" key="2">
    <source>
        <dbReference type="SAM" id="Phobius"/>
    </source>
</evidence>